<dbReference type="InterPro" id="IPR001497">
    <property type="entry name" value="MethylDNA_cys_MeTrfase_AS"/>
</dbReference>
<feature type="compositionally biased region" description="Basic residues" evidence="10">
    <location>
        <begin position="292"/>
        <end position="339"/>
    </location>
</feature>
<dbReference type="PROSITE" id="PS00374">
    <property type="entry name" value="MGMT"/>
    <property type="match status" value="1"/>
</dbReference>
<dbReference type="InterPro" id="IPR008332">
    <property type="entry name" value="MethylG_MeTrfase_N"/>
</dbReference>
<dbReference type="SUPFAM" id="SSF53155">
    <property type="entry name" value="Methylated DNA-protein cysteine methyltransferase domain"/>
    <property type="match status" value="1"/>
</dbReference>
<name>A0A3A3ZLU6_9ACTN</name>
<dbReference type="PANTHER" id="PTHR10815:SF5">
    <property type="entry name" value="METHYLATED-DNA--PROTEIN-CYSTEINE METHYLTRANSFERASE"/>
    <property type="match status" value="1"/>
</dbReference>
<comment type="function">
    <text evidence="9">Involved in the cellular defense against the biological effects of O6-methylguanine (O6-MeG) and O4-methylthymine (O4-MeT) in DNA. Repairs the methylated nucleobase in DNA by stoichiometrically transferring the methyl group to a cysteine residue in the enzyme. This is a suicide reaction: the enzyme is irreversibly inactivated.</text>
</comment>
<evidence type="ECO:0000256" key="6">
    <source>
        <dbReference type="ARBA" id="ARBA00022763"/>
    </source>
</evidence>
<comment type="miscellaneous">
    <text evidence="9">This enzyme catalyzes only one turnover and therefore is not strictly catalytic. According to one definition, an enzyme is a biocatalyst that acts repeatedly and over many reaction cycles.</text>
</comment>
<evidence type="ECO:0000256" key="9">
    <source>
        <dbReference type="HAMAP-Rule" id="MF_00772"/>
    </source>
</evidence>
<comment type="caution">
    <text evidence="13">The sequence shown here is derived from an EMBL/GenBank/DDBJ whole genome shotgun (WGS) entry which is preliminary data.</text>
</comment>
<feature type="compositionally biased region" description="Low complexity" evidence="10">
    <location>
        <begin position="364"/>
        <end position="376"/>
    </location>
</feature>
<feature type="active site" description="Nucleophile; methyl group acceptor" evidence="9">
    <location>
        <position position="669"/>
    </location>
</feature>
<dbReference type="SUPFAM" id="SSF46767">
    <property type="entry name" value="Methylated DNA-protein cysteine methyltransferase, C-terminal domain"/>
    <property type="match status" value="1"/>
</dbReference>
<dbReference type="Gene3D" id="1.10.10.10">
    <property type="entry name" value="Winged helix-like DNA-binding domain superfamily/Winged helix DNA-binding domain"/>
    <property type="match status" value="1"/>
</dbReference>
<keyword evidence="7 9" id="KW-0234">DNA repair</keyword>
<keyword evidence="5 9" id="KW-0808">Transferase</keyword>
<dbReference type="GO" id="GO:0032259">
    <property type="term" value="P:methylation"/>
    <property type="evidence" value="ECO:0007669"/>
    <property type="project" value="UniProtKB-KW"/>
</dbReference>
<dbReference type="InterPro" id="IPR036217">
    <property type="entry name" value="MethylDNA_cys_MeTrfase_DNAb"/>
</dbReference>
<dbReference type="InterPro" id="IPR036388">
    <property type="entry name" value="WH-like_DNA-bd_sf"/>
</dbReference>
<feature type="compositionally biased region" description="Low complexity" evidence="10">
    <location>
        <begin position="416"/>
        <end position="436"/>
    </location>
</feature>
<feature type="compositionally biased region" description="Basic residues" evidence="10">
    <location>
        <begin position="105"/>
        <end position="143"/>
    </location>
</feature>
<evidence type="ECO:0000313" key="14">
    <source>
        <dbReference type="Proteomes" id="UP000265614"/>
    </source>
</evidence>
<feature type="compositionally biased region" description="Basic residues" evidence="10">
    <location>
        <begin position="491"/>
        <end position="505"/>
    </location>
</feature>
<dbReference type="EMBL" id="QZEZ01000002">
    <property type="protein sequence ID" value="RJK97222.1"/>
    <property type="molecule type" value="Genomic_DNA"/>
</dbReference>
<dbReference type="PANTHER" id="PTHR10815">
    <property type="entry name" value="METHYLATED-DNA--PROTEIN-CYSTEINE METHYLTRANSFERASE"/>
    <property type="match status" value="1"/>
</dbReference>
<gene>
    <name evidence="13" type="ORF">D5H78_07115</name>
</gene>
<feature type="compositionally biased region" description="Low complexity" evidence="10">
    <location>
        <begin position="162"/>
        <end position="177"/>
    </location>
</feature>
<dbReference type="InterPro" id="IPR023546">
    <property type="entry name" value="MGMT"/>
</dbReference>
<evidence type="ECO:0000259" key="11">
    <source>
        <dbReference type="Pfam" id="PF01035"/>
    </source>
</evidence>
<feature type="compositionally biased region" description="Basic residues" evidence="10">
    <location>
        <begin position="34"/>
        <end position="44"/>
    </location>
</feature>
<dbReference type="NCBIfam" id="TIGR00589">
    <property type="entry name" value="ogt"/>
    <property type="match status" value="1"/>
</dbReference>
<dbReference type="Gene3D" id="3.30.160.70">
    <property type="entry name" value="Methylated DNA-protein cysteine methyltransferase domain"/>
    <property type="match status" value="1"/>
</dbReference>
<proteinExistence type="inferred from homology"/>
<evidence type="ECO:0000313" key="13">
    <source>
        <dbReference type="EMBL" id="RJK97222.1"/>
    </source>
</evidence>
<evidence type="ECO:0000259" key="12">
    <source>
        <dbReference type="Pfam" id="PF02870"/>
    </source>
</evidence>
<keyword evidence="3 9" id="KW-0963">Cytoplasm</keyword>
<feature type="compositionally biased region" description="Low complexity" evidence="10">
    <location>
        <begin position="342"/>
        <end position="353"/>
    </location>
</feature>
<dbReference type="GO" id="GO:0005737">
    <property type="term" value="C:cytoplasm"/>
    <property type="evidence" value="ECO:0007669"/>
    <property type="project" value="UniProtKB-SubCell"/>
</dbReference>
<feature type="compositionally biased region" description="Basic residues" evidence="10">
    <location>
        <begin position="470"/>
        <end position="484"/>
    </location>
</feature>
<protein>
    <recommendedName>
        <fullName evidence="9">Methylated-DNA--protein-cysteine methyltransferase</fullName>
        <ecNumber evidence="9">2.1.1.63</ecNumber>
    </recommendedName>
    <alternativeName>
        <fullName evidence="9">6-O-methylguanine-DNA methyltransferase</fullName>
        <shortName evidence="9">MGMT</shortName>
    </alternativeName>
    <alternativeName>
        <fullName evidence="9">O-6-methylguanine-DNA-alkyltransferase</fullName>
    </alternativeName>
</protein>
<feature type="compositionally biased region" description="Basic residues" evidence="10">
    <location>
        <begin position="442"/>
        <end position="459"/>
    </location>
</feature>
<feature type="compositionally biased region" description="Basic residues" evidence="10">
    <location>
        <begin position="187"/>
        <end position="197"/>
    </location>
</feature>
<evidence type="ECO:0000256" key="4">
    <source>
        <dbReference type="ARBA" id="ARBA00022603"/>
    </source>
</evidence>
<sequence>MLQAPSVPPRGAAHARVRFPPEAGPARWQDRWRGPPHRRRRAVLPRRAEPRPAVRRRLLDRRHEHRHLLPPELPRGHAATGQRPLLPLHRRRPGRRAARLQALPPRRRPGLARLGRPLRRGGARDAAHRRRRRRPRGRPRPRPAPRPERAPPAPPARRRARGGAARAGPGPAGPRGAPARRDDRAAPGRRRLRRRLLQRPAVQRHGARGVRRRPRGAARGRRAPRPHRRGARCAGAGRGPPGAAPRGPPALRRGGGRGLPRRPRRRGGGGGRGRHLPPHPAPAARPGGRGAHAGRGRGAGRARPRGPARRRRRGGARPAHVRPRRRPGGGRRAPRRRPAARPPGARAPRTAGARPRRRGRAGRTGRAGPAGLAGRGAHPRRAPGPHARATACSAERRADAPLPGPRGARRPRPRHAGPAAGARWGAAVPGGSAAHRPPAPGARRRPGRGRRAPRRPARHRPVDGVVRAAARARRPGRVPARRPRRPESTCRARRRGRLARRGRPRRSRLGALALVRPPARLVEPRRLRPARRALPEDRVTTTWTTVLPSPVGDLLVAAGDDGLRAVLFTPHRHPPADRGTWRSDDAHPVLRTASEQLAAYFAGDLRAFDLPLAPRGSAFQLRVWEALRSIPYGGTASYGDLARRLGAPGAARAVGLANGRNPLSIVVPCHRVVGARGTLTGYAGGLERKRALLDLEAGALVL</sequence>
<keyword evidence="6 9" id="KW-0227">DNA damage</keyword>
<dbReference type="OrthoDB" id="9802228at2"/>
<dbReference type="EC" id="2.1.1.63" evidence="9"/>
<dbReference type="InterPro" id="IPR014048">
    <property type="entry name" value="MethylDNA_cys_MeTrfase_DNA-bd"/>
</dbReference>
<feature type="compositionally biased region" description="Basic residues" evidence="10">
    <location>
        <begin position="259"/>
        <end position="277"/>
    </location>
</feature>
<organism evidence="13 14">
    <name type="scientific">Vallicoccus soli</name>
    <dbReference type="NCBI Taxonomy" id="2339232"/>
    <lineage>
        <taxon>Bacteria</taxon>
        <taxon>Bacillati</taxon>
        <taxon>Actinomycetota</taxon>
        <taxon>Actinomycetes</taxon>
        <taxon>Motilibacterales</taxon>
        <taxon>Vallicoccaceae</taxon>
        <taxon>Vallicoccus</taxon>
    </lineage>
</organism>
<dbReference type="Proteomes" id="UP000265614">
    <property type="component" value="Unassembled WGS sequence"/>
</dbReference>
<evidence type="ECO:0000256" key="5">
    <source>
        <dbReference type="ARBA" id="ARBA00022679"/>
    </source>
</evidence>
<feature type="domain" description="Methylguanine DNA methyltransferase ribonuclease-like" evidence="12">
    <location>
        <begin position="545"/>
        <end position="614"/>
    </location>
</feature>
<dbReference type="CDD" id="cd06445">
    <property type="entry name" value="ATase"/>
    <property type="match status" value="1"/>
</dbReference>
<accession>A0A3A3ZLU6</accession>
<comment type="subcellular location">
    <subcellularLocation>
        <location evidence="9">Cytoplasm</location>
    </subcellularLocation>
</comment>
<evidence type="ECO:0000256" key="8">
    <source>
        <dbReference type="ARBA" id="ARBA00049348"/>
    </source>
</evidence>
<comment type="catalytic activity">
    <reaction evidence="1 9">
        <text>a 4-O-methyl-thymidine in DNA + L-cysteinyl-[protein] = a thymidine in DNA + S-methyl-L-cysteinyl-[protein]</text>
        <dbReference type="Rhea" id="RHEA:53428"/>
        <dbReference type="Rhea" id="RHEA-COMP:10131"/>
        <dbReference type="Rhea" id="RHEA-COMP:10132"/>
        <dbReference type="Rhea" id="RHEA-COMP:13555"/>
        <dbReference type="Rhea" id="RHEA-COMP:13556"/>
        <dbReference type="ChEBI" id="CHEBI:29950"/>
        <dbReference type="ChEBI" id="CHEBI:82612"/>
        <dbReference type="ChEBI" id="CHEBI:137386"/>
        <dbReference type="ChEBI" id="CHEBI:137387"/>
        <dbReference type="EC" id="2.1.1.63"/>
    </reaction>
</comment>
<dbReference type="GO" id="GO:0006307">
    <property type="term" value="P:DNA alkylation repair"/>
    <property type="evidence" value="ECO:0007669"/>
    <property type="project" value="UniProtKB-UniRule"/>
</dbReference>
<feature type="compositionally biased region" description="Basic residues" evidence="10">
    <location>
        <begin position="88"/>
        <end position="98"/>
    </location>
</feature>
<dbReference type="FunFam" id="1.10.10.10:FF:000214">
    <property type="entry name" value="Methylated-DNA--protein-cysteine methyltransferase"/>
    <property type="match status" value="1"/>
</dbReference>
<dbReference type="GO" id="GO:0003908">
    <property type="term" value="F:methylated-DNA-[protein]-cysteine S-methyltransferase activity"/>
    <property type="evidence" value="ECO:0007669"/>
    <property type="project" value="UniProtKB-UniRule"/>
</dbReference>
<reference evidence="13 14" key="1">
    <citation type="submission" date="2018-09" db="EMBL/GenBank/DDBJ databases">
        <title>YIM 75000 draft genome.</title>
        <authorList>
            <person name="Tang S."/>
            <person name="Feng Y."/>
        </authorList>
    </citation>
    <scope>NUCLEOTIDE SEQUENCE [LARGE SCALE GENOMIC DNA]</scope>
    <source>
        <strain evidence="13 14">YIM 75000</strain>
    </source>
</reference>
<dbReference type="Pfam" id="PF02870">
    <property type="entry name" value="Methyltransf_1N"/>
    <property type="match status" value="1"/>
</dbReference>
<comment type="catalytic activity">
    <reaction evidence="8 9">
        <text>a 6-O-methyl-2'-deoxyguanosine in DNA + L-cysteinyl-[protein] = S-methyl-L-cysteinyl-[protein] + a 2'-deoxyguanosine in DNA</text>
        <dbReference type="Rhea" id="RHEA:24000"/>
        <dbReference type="Rhea" id="RHEA-COMP:10131"/>
        <dbReference type="Rhea" id="RHEA-COMP:10132"/>
        <dbReference type="Rhea" id="RHEA-COMP:11367"/>
        <dbReference type="Rhea" id="RHEA-COMP:11368"/>
        <dbReference type="ChEBI" id="CHEBI:29950"/>
        <dbReference type="ChEBI" id="CHEBI:82612"/>
        <dbReference type="ChEBI" id="CHEBI:85445"/>
        <dbReference type="ChEBI" id="CHEBI:85448"/>
        <dbReference type="EC" id="2.1.1.63"/>
    </reaction>
</comment>
<evidence type="ECO:0000256" key="1">
    <source>
        <dbReference type="ARBA" id="ARBA00001286"/>
    </source>
</evidence>
<feature type="domain" description="Methylated-DNA-[protein]-cysteine S-methyltransferase DNA binding" evidence="11">
    <location>
        <begin position="618"/>
        <end position="697"/>
    </location>
</feature>
<dbReference type="Pfam" id="PF01035">
    <property type="entry name" value="DNA_binding_1"/>
    <property type="match status" value="1"/>
</dbReference>
<dbReference type="InterPro" id="IPR036631">
    <property type="entry name" value="MGMT_N_sf"/>
</dbReference>
<feature type="region of interest" description="Disordered" evidence="10">
    <location>
        <begin position="1"/>
        <end position="505"/>
    </location>
</feature>
<comment type="similarity">
    <text evidence="2 9">Belongs to the MGMT family.</text>
</comment>
<dbReference type="AlphaFoldDB" id="A0A3A3ZLU6"/>
<evidence type="ECO:0000256" key="10">
    <source>
        <dbReference type="SAM" id="MobiDB-lite"/>
    </source>
</evidence>
<evidence type="ECO:0000256" key="7">
    <source>
        <dbReference type="ARBA" id="ARBA00023204"/>
    </source>
</evidence>
<keyword evidence="14" id="KW-1185">Reference proteome</keyword>
<keyword evidence="4 9" id="KW-0489">Methyltransferase</keyword>
<feature type="compositionally biased region" description="Basic residues" evidence="10">
    <location>
        <begin position="354"/>
        <end position="363"/>
    </location>
</feature>
<feature type="compositionally biased region" description="Basic residues" evidence="10">
    <location>
        <begin position="205"/>
        <end position="231"/>
    </location>
</feature>
<evidence type="ECO:0000256" key="3">
    <source>
        <dbReference type="ARBA" id="ARBA00022490"/>
    </source>
</evidence>
<feature type="compositionally biased region" description="Basic residues" evidence="10">
    <location>
        <begin position="53"/>
        <end position="68"/>
    </location>
</feature>
<evidence type="ECO:0000256" key="2">
    <source>
        <dbReference type="ARBA" id="ARBA00008711"/>
    </source>
</evidence>
<dbReference type="HAMAP" id="MF_00772">
    <property type="entry name" value="OGT"/>
    <property type="match status" value="1"/>
</dbReference>